<dbReference type="GO" id="GO:0016757">
    <property type="term" value="F:glycosyltransferase activity"/>
    <property type="evidence" value="ECO:0007669"/>
    <property type="project" value="UniProtKB-KW"/>
</dbReference>
<evidence type="ECO:0000256" key="4">
    <source>
        <dbReference type="ARBA" id="ARBA00022679"/>
    </source>
</evidence>
<keyword evidence="2" id="KW-1003">Cell membrane</keyword>
<evidence type="ECO:0000313" key="7">
    <source>
        <dbReference type="EMBL" id="WCL53181.1"/>
    </source>
</evidence>
<dbReference type="Pfam" id="PF00535">
    <property type="entry name" value="Glycos_transf_2"/>
    <property type="match status" value="1"/>
</dbReference>
<organism evidence="7 8">
    <name type="scientific">Gimibacter soli</name>
    <dbReference type="NCBI Taxonomy" id="3024400"/>
    <lineage>
        <taxon>Bacteria</taxon>
        <taxon>Pseudomonadati</taxon>
        <taxon>Pseudomonadota</taxon>
        <taxon>Alphaproteobacteria</taxon>
        <taxon>Kordiimonadales</taxon>
        <taxon>Temperatibacteraceae</taxon>
        <taxon>Gimibacter</taxon>
    </lineage>
</organism>
<dbReference type="Gene3D" id="3.90.550.10">
    <property type="entry name" value="Spore Coat Polysaccharide Biosynthesis Protein SpsA, Chain A"/>
    <property type="match status" value="1"/>
</dbReference>
<keyword evidence="5" id="KW-0472">Membrane</keyword>
<sequence length="283" mass="30795">MTTVPAASVIIPAYNESKALKRLLPRLHDASPDARFDVIVVCNGCHDDSFDVAARFGDNIRVINQVEGSKTKALNAGDEIAKAFPRIYLDADSEVTPGDLAAVCKTLEEPGVMAVGAVANFDASGASWAVAAYYKAWSLLPFGRNPSSIGGSGIYALSREGRARFDAFPDVIADDGFINHLFTAAEKARCTDCVVRITPPRTWWSLVKIKSRVFRGNRQLQAMGIHPPAESNKTGSGILSLILSPRTLVPAIVYAVTQVAARLYAHLIQPLTRQRWQRDETTR</sequence>
<proteinExistence type="predicted"/>
<dbReference type="KEGG" id="gso:PH603_11605"/>
<dbReference type="PANTHER" id="PTHR43646:SF2">
    <property type="entry name" value="GLYCOSYLTRANSFERASE 2-LIKE DOMAIN-CONTAINING PROTEIN"/>
    <property type="match status" value="1"/>
</dbReference>
<accession>A0AAE9XQD7</accession>
<comment type="subcellular location">
    <subcellularLocation>
        <location evidence="1">Cell membrane</location>
    </subcellularLocation>
</comment>
<dbReference type="EMBL" id="CP116805">
    <property type="protein sequence ID" value="WCL53181.1"/>
    <property type="molecule type" value="Genomic_DNA"/>
</dbReference>
<keyword evidence="3" id="KW-0328">Glycosyltransferase</keyword>
<evidence type="ECO:0000256" key="1">
    <source>
        <dbReference type="ARBA" id="ARBA00004236"/>
    </source>
</evidence>
<dbReference type="SUPFAM" id="SSF53448">
    <property type="entry name" value="Nucleotide-diphospho-sugar transferases"/>
    <property type="match status" value="1"/>
</dbReference>
<gene>
    <name evidence="7" type="ORF">PH603_11605</name>
</gene>
<dbReference type="InterPro" id="IPR029044">
    <property type="entry name" value="Nucleotide-diphossugar_trans"/>
</dbReference>
<dbReference type="InterPro" id="IPR001173">
    <property type="entry name" value="Glyco_trans_2-like"/>
</dbReference>
<evidence type="ECO:0000256" key="3">
    <source>
        <dbReference type="ARBA" id="ARBA00022676"/>
    </source>
</evidence>
<dbReference type="CDD" id="cd00761">
    <property type="entry name" value="Glyco_tranf_GTA_type"/>
    <property type="match status" value="1"/>
</dbReference>
<dbReference type="PANTHER" id="PTHR43646">
    <property type="entry name" value="GLYCOSYLTRANSFERASE"/>
    <property type="match status" value="1"/>
</dbReference>
<protein>
    <submittedName>
        <fullName evidence="7">Glycosyltransferase family A protein</fullName>
    </submittedName>
</protein>
<dbReference type="GO" id="GO:0005886">
    <property type="term" value="C:plasma membrane"/>
    <property type="evidence" value="ECO:0007669"/>
    <property type="project" value="UniProtKB-SubCell"/>
</dbReference>
<evidence type="ECO:0000256" key="5">
    <source>
        <dbReference type="ARBA" id="ARBA00023136"/>
    </source>
</evidence>
<reference evidence="7" key="1">
    <citation type="submission" date="2023-01" db="EMBL/GenBank/DDBJ databases">
        <title>The genome sequence of Kordiimonadaceae bacterium 6D33.</title>
        <authorList>
            <person name="Liu Y."/>
        </authorList>
    </citation>
    <scope>NUCLEOTIDE SEQUENCE</scope>
    <source>
        <strain evidence="7">6D33</strain>
    </source>
</reference>
<feature type="domain" description="Glycosyltransferase 2-like" evidence="6">
    <location>
        <begin position="8"/>
        <end position="131"/>
    </location>
</feature>
<evidence type="ECO:0000313" key="8">
    <source>
        <dbReference type="Proteomes" id="UP001217500"/>
    </source>
</evidence>
<dbReference type="Proteomes" id="UP001217500">
    <property type="component" value="Chromosome"/>
</dbReference>
<evidence type="ECO:0000256" key="2">
    <source>
        <dbReference type="ARBA" id="ARBA00022475"/>
    </source>
</evidence>
<dbReference type="AlphaFoldDB" id="A0AAE9XQD7"/>
<evidence type="ECO:0000259" key="6">
    <source>
        <dbReference type="Pfam" id="PF00535"/>
    </source>
</evidence>
<keyword evidence="8" id="KW-1185">Reference proteome</keyword>
<keyword evidence="4" id="KW-0808">Transferase</keyword>
<dbReference type="RefSeq" id="WP_289502693.1">
    <property type="nucleotide sequence ID" value="NZ_CP116805.1"/>
</dbReference>
<name>A0AAE9XQD7_9PROT</name>